<keyword evidence="4 7" id="KW-0518">Myosin</keyword>
<dbReference type="GO" id="GO:0048513">
    <property type="term" value="P:animal organ development"/>
    <property type="evidence" value="ECO:0007669"/>
    <property type="project" value="UniProtKB-ARBA"/>
</dbReference>
<dbReference type="OrthoDB" id="6108017at2759"/>
<evidence type="ECO:0000256" key="5">
    <source>
        <dbReference type="ARBA" id="ARBA00023175"/>
    </source>
</evidence>
<dbReference type="GO" id="GO:0007015">
    <property type="term" value="P:actin filament organization"/>
    <property type="evidence" value="ECO:0007669"/>
    <property type="project" value="TreeGrafter"/>
</dbReference>
<evidence type="ECO:0000256" key="4">
    <source>
        <dbReference type="ARBA" id="ARBA00023123"/>
    </source>
</evidence>
<dbReference type="PROSITE" id="PS50096">
    <property type="entry name" value="IQ"/>
    <property type="match status" value="1"/>
</dbReference>
<dbReference type="GO" id="GO:0051015">
    <property type="term" value="F:actin filament binding"/>
    <property type="evidence" value="ECO:0007669"/>
    <property type="project" value="TreeGrafter"/>
</dbReference>
<evidence type="ECO:0000313" key="10">
    <source>
        <dbReference type="EMBL" id="CAD7275361.1"/>
    </source>
</evidence>
<gene>
    <name evidence="10" type="ORF">NMOB1V02_LOCUS3159</name>
</gene>
<feature type="signal peptide" evidence="8">
    <location>
        <begin position="1"/>
        <end position="25"/>
    </location>
</feature>
<dbReference type="GO" id="GO:0048731">
    <property type="term" value="P:system development"/>
    <property type="evidence" value="ECO:0007669"/>
    <property type="project" value="UniProtKB-ARBA"/>
</dbReference>
<dbReference type="GO" id="GO:0009888">
    <property type="term" value="P:tissue development"/>
    <property type="evidence" value="ECO:0007669"/>
    <property type="project" value="UniProtKB-ARBA"/>
</dbReference>
<dbReference type="Gene3D" id="1.10.10.820">
    <property type="match status" value="1"/>
</dbReference>
<dbReference type="FunFam" id="1.10.10.820:FF:000001">
    <property type="entry name" value="Myosin heavy chain"/>
    <property type="match status" value="1"/>
</dbReference>
<dbReference type="Gene3D" id="3.40.850.10">
    <property type="entry name" value="Kinesin motor domain"/>
    <property type="match status" value="2"/>
</dbReference>
<dbReference type="PANTHER" id="PTHR13140">
    <property type="entry name" value="MYOSIN"/>
    <property type="match status" value="1"/>
</dbReference>
<proteinExistence type="inferred from homology"/>
<dbReference type="GO" id="GO:0005524">
    <property type="term" value="F:ATP binding"/>
    <property type="evidence" value="ECO:0007669"/>
    <property type="project" value="UniProtKB-UniRule"/>
</dbReference>
<dbReference type="SMART" id="SM00015">
    <property type="entry name" value="IQ"/>
    <property type="match status" value="1"/>
</dbReference>
<dbReference type="SMART" id="SM00242">
    <property type="entry name" value="MYSc"/>
    <property type="match status" value="1"/>
</dbReference>
<dbReference type="InterPro" id="IPR001609">
    <property type="entry name" value="Myosin_head_motor_dom-like"/>
</dbReference>
<evidence type="ECO:0000256" key="2">
    <source>
        <dbReference type="ARBA" id="ARBA00022741"/>
    </source>
</evidence>
<keyword evidence="11" id="KW-1185">Reference proteome</keyword>
<name>A0A7R9BJG8_9CRUS</name>
<evidence type="ECO:0000256" key="8">
    <source>
        <dbReference type="SAM" id="SignalP"/>
    </source>
</evidence>
<dbReference type="GO" id="GO:0000146">
    <property type="term" value="F:microfilament motor activity"/>
    <property type="evidence" value="ECO:0007669"/>
    <property type="project" value="TreeGrafter"/>
</dbReference>
<evidence type="ECO:0000256" key="3">
    <source>
        <dbReference type="ARBA" id="ARBA00022840"/>
    </source>
</evidence>
<dbReference type="GO" id="GO:0005902">
    <property type="term" value="C:microvillus"/>
    <property type="evidence" value="ECO:0007669"/>
    <property type="project" value="TreeGrafter"/>
</dbReference>
<dbReference type="Proteomes" id="UP000678499">
    <property type="component" value="Unassembled WGS sequence"/>
</dbReference>
<feature type="region of interest" description="Actin-binding" evidence="7">
    <location>
        <begin position="602"/>
        <end position="624"/>
    </location>
</feature>
<keyword evidence="5 7" id="KW-0505">Motor protein</keyword>
<dbReference type="GO" id="GO:0006897">
    <property type="term" value="P:endocytosis"/>
    <property type="evidence" value="ECO:0007669"/>
    <property type="project" value="TreeGrafter"/>
</dbReference>
<dbReference type="GO" id="GO:0016459">
    <property type="term" value="C:myosin complex"/>
    <property type="evidence" value="ECO:0007669"/>
    <property type="project" value="UniProtKB-KW"/>
</dbReference>
<keyword evidence="3 7" id="KW-0067">ATP-binding</keyword>
<sequence length="945" mass="108478">MRQRAAAAALMKCLLMRKPIILCFADQSADLGKLLLSNVAQPFSSGKIYTYIGEVCVAVNPYRDVHLYGPNYVNEYKGREIFERAPHIFAIADAAHKSMKRRGEDTCIVISGESGAGKTEASKIIMRYIAAVTNVSGQDEIERVKNVLLQSNAILESFGNAKTNRNDNSSRFGKYMDINFDFKGDPIGGHVSNYLLEKSRVVFQQKGERNFHAFYQLLNGAPDSELQKLHLKKDPEAYFYTKQGGTPRVDSISDRENYKAAMSAFRTLNFSQPEMAAVWRTVAAILHLTLSKVAELLGVKAADLDKALCHRVIAAGGEVMEKGHTVANALYGRDAFAKAIYERLFTWIVKKVNEVIEVREDKSTMSAPRKLVLKQEQEEYKREGIPWTKIDYFNNQIICDLVEQSHKGQKLHLKKDPEAYFYTKQGGTPRVDSISDRENYKAAMSAFRTLNFSQPEMAAVWRTVAAILHLVRSLIKEELIFSCSCSGLDFRVLWSLWATENTANMDDKLKGHQHYTSRRLTPQDKTLAHDEDFKIMHYAGNVSYKIVGFMDKNKDLLFQDFKRLLYNSSDHFLRDMWPEGAQHITSTTKRPQTAGTIFKNSMIALVKNLASKEPYYVRCIKPNDMKSPVLFDEERVKHQVSYLGLLENVRVRRAGFAHRQTYDRFLKRYKMLSNYTWPNYRGHTEKHWTKVLIDELGFSQDVQYGSSKIFIRSAKTLFELENARARLIPNIVVLIQKMWRGTICRMRYKRIKAARRILLAYRKYRMRKYVTQVLTAFQGVRQMPDFGRRVRWPVPPKVLRTGMGYLQAVHRRWWAFMVLRRVPRDTWPQLRTKIVASEALQRKRREWGLNNAWEGNYLALSAHCDNAAGFQTTISSLRSKDKFEKVTALSVSSGKDQVIAIHLSSGNDLVFALMSKNPEVDRVGELVGVLCQRFQNKISLQQLLG</sequence>
<feature type="domain" description="Myosin motor" evidence="9">
    <location>
        <begin position="35"/>
        <end position="725"/>
    </location>
</feature>
<reference evidence="10" key="1">
    <citation type="submission" date="2020-11" db="EMBL/GenBank/DDBJ databases">
        <authorList>
            <person name="Tran Van P."/>
        </authorList>
    </citation>
    <scope>NUCLEOTIDE SEQUENCE</scope>
</reference>
<dbReference type="Gene3D" id="1.20.58.530">
    <property type="match status" value="1"/>
</dbReference>
<dbReference type="Gene3D" id="1.20.5.4820">
    <property type="match status" value="1"/>
</dbReference>
<evidence type="ECO:0000259" key="9">
    <source>
        <dbReference type="PROSITE" id="PS51456"/>
    </source>
</evidence>
<dbReference type="GO" id="GO:0005737">
    <property type="term" value="C:cytoplasm"/>
    <property type="evidence" value="ECO:0007669"/>
    <property type="project" value="TreeGrafter"/>
</dbReference>
<keyword evidence="8" id="KW-0732">Signal</keyword>
<evidence type="ECO:0000256" key="1">
    <source>
        <dbReference type="ARBA" id="ARBA00008314"/>
    </source>
</evidence>
<dbReference type="InterPro" id="IPR000048">
    <property type="entry name" value="IQ_motif_EF-hand-BS"/>
</dbReference>
<dbReference type="InterPro" id="IPR036961">
    <property type="entry name" value="Kinesin_motor_dom_sf"/>
</dbReference>
<dbReference type="AlphaFoldDB" id="A0A7R9BJG8"/>
<keyword evidence="6 7" id="KW-0009">Actin-binding</keyword>
<dbReference type="PROSITE" id="PS51456">
    <property type="entry name" value="MYOSIN_MOTOR"/>
    <property type="match status" value="1"/>
</dbReference>
<feature type="chain" id="PRO_5036210123" description="Myosin motor domain-containing protein" evidence="8">
    <location>
        <begin position="26"/>
        <end position="945"/>
    </location>
</feature>
<keyword evidence="2 7" id="KW-0547">Nucleotide-binding</keyword>
<dbReference type="EMBL" id="CAJPEX010000403">
    <property type="protein sequence ID" value="CAG0915513.1"/>
    <property type="molecule type" value="Genomic_DNA"/>
</dbReference>
<evidence type="ECO:0000256" key="7">
    <source>
        <dbReference type="PROSITE-ProRule" id="PRU00782"/>
    </source>
</evidence>
<evidence type="ECO:0000256" key="6">
    <source>
        <dbReference type="ARBA" id="ARBA00023203"/>
    </source>
</evidence>
<dbReference type="SUPFAM" id="SSF52540">
    <property type="entry name" value="P-loop containing nucleoside triphosphate hydrolases"/>
    <property type="match status" value="2"/>
</dbReference>
<dbReference type="Gene3D" id="1.20.120.720">
    <property type="entry name" value="Myosin VI head, motor domain, U50 subdomain"/>
    <property type="match status" value="1"/>
</dbReference>
<dbReference type="GO" id="GO:0030048">
    <property type="term" value="P:actin filament-based movement"/>
    <property type="evidence" value="ECO:0007669"/>
    <property type="project" value="TreeGrafter"/>
</dbReference>
<protein>
    <recommendedName>
        <fullName evidence="9">Myosin motor domain-containing protein</fullName>
    </recommendedName>
</protein>
<dbReference type="PANTHER" id="PTHR13140:SF713">
    <property type="entry name" value="UNCONVENTIONAL MYOSIN ID"/>
    <property type="match status" value="1"/>
</dbReference>
<accession>A0A7R9BJG8</accession>
<feature type="binding site" evidence="7">
    <location>
        <begin position="112"/>
        <end position="119"/>
    </location>
    <ligand>
        <name>ATP</name>
        <dbReference type="ChEBI" id="CHEBI:30616"/>
    </ligand>
</feature>
<dbReference type="GO" id="GO:0005886">
    <property type="term" value="C:plasma membrane"/>
    <property type="evidence" value="ECO:0007669"/>
    <property type="project" value="TreeGrafter"/>
</dbReference>
<evidence type="ECO:0000313" key="11">
    <source>
        <dbReference type="Proteomes" id="UP000678499"/>
    </source>
</evidence>
<dbReference type="EMBL" id="OA882440">
    <property type="protein sequence ID" value="CAD7275361.1"/>
    <property type="molecule type" value="Genomic_DNA"/>
</dbReference>
<organism evidence="10">
    <name type="scientific">Notodromas monacha</name>
    <dbReference type="NCBI Taxonomy" id="399045"/>
    <lineage>
        <taxon>Eukaryota</taxon>
        <taxon>Metazoa</taxon>
        <taxon>Ecdysozoa</taxon>
        <taxon>Arthropoda</taxon>
        <taxon>Crustacea</taxon>
        <taxon>Oligostraca</taxon>
        <taxon>Ostracoda</taxon>
        <taxon>Podocopa</taxon>
        <taxon>Podocopida</taxon>
        <taxon>Cypridocopina</taxon>
        <taxon>Cypridoidea</taxon>
        <taxon>Cyprididae</taxon>
        <taxon>Notodromas</taxon>
    </lineage>
</organism>
<comment type="similarity">
    <text evidence="1 7">Belongs to the TRAFAC class myosin-kinesin ATPase superfamily. Myosin family.</text>
</comment>
<dbReference type="InterPro" id="IPR027417">
    <property type="entry name" value="P-loop_NTPase"/>
</dbReference>
<dbReference type="Pfam" id="PF00063">
    <property type="entry name" value="Myosin_head"/>
    <property type="match status" value="4"/>
</dbReference>
<dbReference type="PRINTS" id="PR00193">
    <property type="entry name" value="MYOSINHEAVY"/>
</dbReference>